<dbReference type="OrthoDB" id="7567941at2"/>
<sequence>MMKYMVAAGVAIALALAGLGFLLGWIPGTDRHLIEIRKAQVAASLVDPASAQFRHVAISIDKRSTIKNRWVCGEINGKNRMGAYAGFTPFYISEDGASGWISQRDRPDDEQIDDADRRCTEAVRSGYGYRYACERKDELVEKRNAFDREIVAFREACSNGLAL</sequence>
<dbReference type="Proteomes" id="UP000001989">
    <property type="component" value="Chromosome"/>
</dbReference>
<evidence type="ECO:0000313" key="1">
    <source>
        <dbReference type="EMBL" id="ABQ68539.1"/>
    </source>
</evidence>
<organism evidence="1 2">
    <name type="scientific">Rhizorhabdus wittichii (strain DSM 6014 / CCUG 31198 / JCM 15750 / NBRC 105917 / EY 4224 / RW1)</name>
    <name type="common">Sphingomonas wittichii</name>
    <dbReference type="NCBI Taxonomy" id="392499"/>
    <lineage>
        <taxon>Bacteria</taxon>
        <taxon>Pseudomonadati</taxon>
        <taxon>Pseudomonadota</taxon>
        <taxon>Alphaproteobacteria</taxon>
        <taxon>Sphingomonadales</taxon>
        <taxon>Sphingomonadaceae</taxon>
        <taxon>Rhizorhabdus</taxon>
    </lineage>
</organism>
<protein>
    <submittedName>
        <fullName evidence="1">Uncharacterized protein</fullName>
    </submittedName>
</protein>
<gene>
    <name evidence="1" type="ordered locus">Swit_2180</name>
</gene>
<evidence type="ECO:0000313" key="2">
    <source>
        <dbReference type="Proteomes" id="UP000001989"/>
    </source>
</evidence>
<dbReference type="AlphaFoldDB" id="A0A9J9LDW8"/>
<dbReference type="KEGG" id="swi:Swit_2180"/>
<name>A0A9J9LDW8_RHIWR</name>
<accession>A0A9J9LDW8</accession>
<keyword evidence="2" id="KW-1185">Reference proteome</keyword>
<reference evidence="1 2" key="1">
    <citation type="journal article" date="2010" name="J. Bacteriol.">
        <title>Genome sequence of the dioxin-mineralizing bacterium Sphingomonas wittichii RW1.</title>
        <authorList>
            <person name="Miller T.R."/>
            <person name="Delcher A.L."/>
            <person name="Salzberg S.L."/>
            <person name="Saunders E."/>
            <person name="Detter J.C."/>
            <person name="Halden R.U."/>
        </authorList>
    </citation>
    <scope>NUCLEOTIDE SEQUENCE [LARGE SCALE GENOMIC DNA]</scope>
    <source>
        <strain evidence="2">DSM 6014 / CCUG 31198 / JCM 15750 / NBRC 105917 / EY 4224 / RW1</strain>
    </source>
</reference>
<proteinExistence type="predicted"/>
<dbReference type="EMBL" id="CP000699">
    <property type="protein sequence ID" value="ABQ68539.1"/>
    <property type="molecule type" value="Genomic_DNA"/>
</dbReference>